<reference evidence="4 5" key="1">
    <citation type="submission" date="2021-10" db="EMBL/GenBank/DDBJ databases">
        <title>The diversity and Nitrogen Metabolism of Culturable Nitrate-Utilizing Bacteria Within the Oxygen Minimum Zone of the Changjiang (Yangtze River)Estuary.</title>
        <authorList>
            <person name="Zhang D."/>
            <person name="Zheng J."/>
            <person name="Liu S."/>
            <person name="He W."/>
        </authorList>
    </citation>
    <scope>NUCLEOTIDE SEQUENCE [LARGE SCALE GENOMIC DNA]</scope>
    <source>
        <strain evidence="4 5">FXH275-2</strain>
    </source>
</reference>
<dbReference type="EMBL" id="JAJGNP010000016">
    <property type="protein sequence ID" value="MCC4234168.1"/>
    <property type="molecule type" value="Genomic_DNA"/>
</dbReference>
<dbReference type="Proteomes" id="UP001198830">
    <property type="component" value="Unassembled WGS sequence"/>
</dbReference>
<proteinExistence type="inferred from homology"/>
<comment type="similarity">
    <text evidence="1">Belongs to the initiator RepB protein family.</text>
</comment>
<feature type="domain" description="Initiator Rep protein WH1" evidence="3">
    <location>
        <begin position="51"/>
        <end position="182"/>
    </location>
</feature>
<dbReference type="InterPro" id="IPR036390">
    <property type="entry name" value="WH_DNA-bd_sf"/>
</dbReference>
<gene>
    <name evidence="4" type="ORF">LL253_15935</name>
</gene>
<dbReference type="Gene3D" id="1.10.10.10">
    <property type="entry name" value="Winged helix-like DNA-binding domain superfamily/Winged helix DNA-binding domain"/>
    <property type="match status" value="1"/>
</dbReference>
<feature type="region of interest" description="Disordered" evidence="2">
    <location>
        <begin position="1"/>
        <end position="23"/>
    </location>
</feature>
<evidence type="ECO:0000313" key="5">
    <source>
        <dbReference type="Proteomes" id="UP001198830"/>
    </source>
</evidence>
<protein>
    <submittedName>
        <fullName evidence="4">Replication initiation protein</fullName>
    </submittedName>
</protein>
<accession>A0ABS8HAR2</accession>
<evidence type="ECO:0000256" key="1">
    <source>
        <dbReference type="ARBA" id="ARBA00038283"/>
    </source>
</evidence>
<organism evidence="4 5">
    <name type="scientific">Sphingobium soli</name>
    <dbReference type="NCBI Taxonomy" id="1591116"/>
    <lineage>
        <taxon>Bacteria</taxon>
        <taxon>Pseudomonadati</taxon>
        <taxon>Pseudomonadota</taxon>
        <taxon>Alphaproteobacteria</taxon>
        <taxon>Sphingomonadales</taxon>
        <taxon>Sphingomonadaceae</taxon>
        <taxon>Sphingobium</taxon>
    </lineage>
</organism>
<dbReference type="InterPro" id="IPR000525">
    <property type="entry name" value="Initiator_Rep_WH1"/>
</dbReference>
<sequence length="403" mass="45491">MDESAGIEQQQSEEAAATPRSMRVAAALSRKGSDEFVKPGRLVEVRFVKGQSLSLTASRLLALMILTAGGDAWRDIPHRMRKADIRRGHKGNERIVDMLEELHRTLFAEDDKSWRGKRATKRFNLIQASWEEVEDGDKETGWIEWQFTPDARRLIQESETYAVMNRQAVLGFRSAYALKLYEEGALRLHRRQPVWKVDIVGLRAALGIDPDKYGDFAQLRRKVLKIAKTEIDQLAHFTVEWEEIRRGRAVVEIIFRFSPKGAPSQIATVDELARHSAGRKARREHAVETVIAIGREEDLADPAEVTHLLSAATTSLTVSEERARDKAAAPWARFPRGRLHFGTTEQAARAIGLRHGGGWDVDLIADAYREAMGDRLDSLSGVKLEKSWKGFCEAFFARRGRPS</sequence>
<dbReference type="Pfam" id="PF01051">
    <property type="entry name" value="Rep3_N"/>
    <property type="match status" value="1"/>
</dbReference>
<evidence type="ECO:0000313" key="4">
    <source>
        <dbReference type="EMBL" id="MCC4234168.1"/>
    </source>
</evidence>
<comment type="caution">
    <text evidence="4">The sequence shown here is derived from an EMBL/GenBank/DDBJ whole genome shotgun (WGS) entry which is preliminary data.</text>
</comment>
<name>A0ABS8HAR2_9SPHN</name>
<dbReference type="SUPFAM" id="SSF46785">
    <property type="entry name" value="Winged helix' DNA-binding domain"/>
    <property type="match status" value="1"/>
</dbReference>
<evidence type="ECO:0000256" key="2">
    <source>
        <dbReference type="SAM" id="MobiDB-lite"/>
    </source>
</evidence>
<evidence type="ECO:0000259" key="3">
    <source>
        <dbReference type="Pfam" id="PF01051"/>
    </source>
</evidence>
<keyword evidence="5" id="KW-1185">Reference proteome</keyword>
<dbReference type="Pfam" id="PF21205">
    <property type="entry name" value="Rep3_C"/>
    <property type="match status" value="1"/>
</dbReference>
<dbReference type="InterPro" id="IPR036388">
    <property type="entry name" value="WH-like_DNA-bd_sf"/>
</dbReference>